<reference evidence="2" key="1">
    <citation type="journal article" date="2006" name="PLoS Biol.">
        <title>Macronuclear genome sequence of the ciliate Tetrahymena thermophila, a model eukaryote.</title>
        <authorList>
            <person name="Eisen J.A."/>
            <person name="Coyne R.S."/>
            <person name="Wu M."/>
            <person name="Wu D."/>
            <person name="Thiagarajan M."/>
            <person name="Wortman J.R."/>
            <person name="Badger J.H."/>
            <person name="Ren Q."/>
            <person name="Amedeo P."/>
            <person name="Jones K.M."/>
            <person name="Tallon L.J."/>
            <person name="Delcher A.L."/>
            <person name="Salzberg S.L."/>
            <person name="Silva J.C."/>
            <person name="Haas B.J."/>
            <person name="Majoros W.H."/>
            <person name="Farzad M."/>
            <person name="Carlton J.M."/>
            <person name="Smith R.K. Jr."/>
            <person name="Garg J."/>
            <person name="Pearlman R.E."/>
            <person name="Karrer K.M."/>
            <person name="Sun L."/>
            <person name="Manning G."/>
            <person name="Elde N.C."/>
            <person name="Turkewitz A.P."/>
            <person name="Asai D.J."/>
            <person name="Wilkes D.E."/>
            <person name="Wang Y."/>
            <person name="Cai H."/>
            <person name="Collins K."/>
            <person name="Stewart B.A."/>
            <person name="Lee S.R."/>
            <person name="Wilamowska K."/>
            <person name="Weinberg Z."/>
            <person name="Ruzzo W.L."/>
            <person name="Wloga D."/>
            <person name="Gaertig J."/>
            <person name="Frankel J."/>
            <person name="Tsao C.-C."/>
            <person name="Gorovsky M.A."/>
            <person name="Keeling P.J."/>
            <person name="Waller R.F."/>
            <person name="Patron N.J."/>
            <person name="Cherry J.M."/>
            <person name="Stover N.A."/>
            <person name="Krieger C.J."/>
            <person name="del Toro C."/>
            <person name="Ryder H.F."/>
            <person name="Williamson S.C."/>
            <person name="Barbeau R.A."/>
            <person name="Hamilton E.P."/>
            <person name="Orias E."/>
        </authorList>
    </citation>
    <scope>NUCLEOTIDE SEQUENCE [LARGE SCALE GENOMIC DNA]</scope>
    <source>
        <strain evidence="2">SB210</strain>
    </source>
</reference>
<dbReference type="EMBL" id="GG662749">
    <property type="protein sequence ID" value="EWS75212.1"/>
    <property type="molecule type" value="Genomic_DNA"/>
</dbReference>
<keyword evidence="2" id="KW-1185">Reference proteome</keyword>
<organism evidence="1 2">
    <name type="scientific">Tetrahymena thermophila (strain SB210)</name>
    <dbReference type="NCBI Taxonomy" id="312017"/>
    <lineage>
        <taxon>Eukaryota</taxon>
        <taxon>Sar</taxon>
        <taxon>Alveolata</taxon>
        <taxon>Ciliophora</taxon>
        <taxon>Intramacronucleata</taxon>
        <taxon>Oligohymenophorea</taxon>
        <taxon>Hymenostomatida</taxon>
        <taxon>Tetrahymenina</taxon>
        <taxon>Tetrahymenidae</taxon>
        <taxon>Tetrahymena</taxon>
    </lineage>
</organism>
<dbReference type="Proteomes" id="UP000009168">
    <property type="component" value="Unassembled WGS sequence"/>
</dbReference>
<dbReference type="AlphaFoldDB" id="W7XCL8"/>
<dbReference type="GeneID" id="24437215"/>
<dbReference type="RefSeq" id="XP_012652203.1">
    <property type="nucleotide sequence ID" value="XM_012796749.1"/>
</dbReference>
<sequence>MKQIRNCIIFCIFFSQKINRIIFNQEFRSKVSAVSTIYHHYSLQKIYIFIQRKSKKRGNSVGKDSIPLDTNFQYQMRSIYTKQFNQLNSLNFFVKNVWPLDFPTKNQK</sequence>
<protein>
    <submittedName>
        <fullName evidence="1">Uncharacterized protein</fullName>
    </submittedName>
</protein>
<dbReference type="InParanoid" id="W7XCL8"/>
<name>W7XCL8_TETTS</name>
<evidence type="ECO:0000313" key="1">
    <source>
        <dbReference type="EMBL" id="EWS75212.1"/>
    </source>
</evidence>
<evidence type="ECO:0000313" key="2">
    <source>
        <dbReference type="Proteomes" id="UP000009168"/>
    </source>
</evidence>
<dbReference type="KEGG" id="tet:TTHERM_000088069"/>
<accession>W7XCL8</accession>
<proteinExistence type="predicted"/>
<gene>
    <name evidence="1" type="ORF">TTHERM_000088069</name>
</gene>